<reference evidence="3" key="1">
    <citation type="journal article" date="2013" name="Genome Biol. Evol.">
        <title>Punctuated emergences of genetic and phenotypic innovations in eumetazoan, bilaterian, euteleostome, and hominidae ancestors.</title>
        <authorList>
            <person name="Wenger Y."/>
            <person name="Galliot B."/>
        </authorList>
    </citation>
    <scope>NUCLEOTIDE SEQUENCE</scope>
    <source>
        <tissue evidence="3">Whole animals</tissue>
    </source>
</reference>
<evidence type="ECO:0000256" key="2">
    <source>
        <dbReference type="SAM" id="MobiDB-lite"/>
    </source>
</evidence>
<dbReference type="EMBL" id="HAAD01000288">
    <property type="protein sequence ID" value="CDG66520.1"/>
    <property type="molecule type" value="mRNA"/>
</dbReference>
<organism evidence="3">
    <name type="scientific">Hydra vulgaris</name>
    <name type="common">Hydra</name>
    <name type="synonym">Hydra attenuata</name>
    <dbReference type="NCBI Taxonomy" id="6087"/>
    <lineage>
        <taxon>Eukaryota</taxon>
        <taxon>Metazoa</taxon>
        <taxon>Cnidaria</taxon>
        <taxon>Hydrozoa</taxon>
        <taxon>Hydroidolina</taxon>
        <taxon>Anthoathecata</taxon>
        <taxon>Aplanulata</taxon>
        <taxon>Hydridae</taxon>
        <taxon>Hydra</taxon>
    </lineage>
</organism>
<dbReference type="InterPro" id="IPR005024">
    <property type="entry name" value="Snf7_fam"/>
</dbReference>
<feature type="non-terminal residue" evidence="3">
    <location>
        <position position="1"/>
    </location>
</feature>
<protein>
    <submittedName>
        <fullName evidence="3">Charged multivesicular body protein 2b</fullName>
    </submittedName>
</protein>
<comment type="similarity">
    <text evidence="1">Belongs to the SNF7 family.</text>
</comment>
<dbReference type="Pfam" id="PF03357">
    <property type="entry name" value="Snf7"/>
    <property type="match status" value="1"/>
</dbReference>
<feature type="compositionally biased region" description="Polar residues" evidence="2">
    <location>
        <begin position="179"/>
        <end position="197"/>
    </location>
</feature>
<dbReference type="AlphaFoldDB" id="T2M3L4"/>
<feature type="region of interest" description="Disordered" evidence="2">
    <location>
        <begin position="1"/>
        <end position="34"/>
    </location>
</feature>
<gene>
    <name evidence="3" type="primary">CHMP2B</name>
</gene>
<dbReference type="Gene3D" id="6.10.140.1230">
    <property type="match status" value="1"/>
</dbReference>
<feature type="compositionally biased region" description="Basic and acidic residues" evidence="2">
    <location>
        <begin position="11"/>
        <end position="34"/>
    </location>
</feature>
<evidence type="ECO:0000256" key="1">
    <source>
        <dbReference type="ARBA" id="ARBA00006190"/>
    </source>
</evidence>
<name>T2M3L4_HYDVU</name>
<sequence length="214" mass="24187">KINKMFSKKPTPKEVLKQQNREIRKTQREVTRDYSQLERQEKSIEIEIKKAAKQGNKQLATQLAKQLIVIRNQKTRNIGVKSKVTAIGAQMNTMQSNVKMAESIGSATKVMGVMNKQMNVKAMSNAMQQFEKESIKMNMADEMINDTLDNLFDESGDEEEQDAIVSQVLDEIGIEFTKQMPNAPQTTMKGSSKQKVSSNEDKEIEDLLAQLKAS</sequence>
<evidence type="ECO:0000313" key="3">
    <source>
        <dbReference type="EMBL" id="CDG66520.1"/>
    </source>
</evidence>
<accession>T2M3L4</accession>
<dbReference type="GO" id="GO:0007034">
    <property type="term" value="P:vacuolar transport"/>
    <property type="evidence" value="ECO:0007669"/>
    <property type="project" value="InterPro"/>
</dbReference>
<dbReference type="PANTHER" id="PTHR10476">
    <property type="entry name" value="CHARGED MULTIVESICULAR BODY PROTEIN"/>
    <property type="match status" value="1"/>
</dbReference>
<proteinExistence type="evidence at transcript level"/>
<feature type="region of interest" description="Disordered" evidence="2">
    <location>
        <begin position="178"/>
        <end position="202"/>
    </location>
</feature>
<dbReference type="OrthoDB" id="5594417at2759"/>